<evidence type="ECO:0000313" key="2">
    <source>
        <dbReference type="Proteomes" id="UP000688947"/>
    </source>
</evidence>
<sequence length="121" mass="13202">MASEVGIEALQHGIMASEGSNAAALKLAAKASSPQGQWPSHTFCVLESTRLTPSTDFKQMGDGVCVERKASAAFSLRNSKGIFFWTNAYKQKQELKQIARLARQKSNIKHSMINQKPPGHS</sequence>
<name>A0A8T1TWD1_9STRA</name>
<gene>
    <name evidence="1" type="ORF">JG687_00014915</name>
</gene>
<protein>
    <submittedName>
        <fullName evidence="1">Uncharacterized protein</fullName>
    </submittedName>
</protein>
<organism evidence="1 2">
    <name type="scientific">Phytophthora cactorum</name>
    <dbReference type="NCBI Taxonomy" id="29920"/>
    <lineage>
        <taxon>Eukaryota</taxon>
        <taxon>Sar</taxon>
        <taxon>Stramenopiles</taxon>
        <taxon>Oomycota</taxon>
        <taxon>Peronosporomycetes</taxon>
        <taxon>Peronosporales</taxon>
        <taxon>Peronosporaceae</taxon>
        <taxon>Phytophthora</taxon>
    </lineage>
</organism>
<dbReference type="AlphaFoldDB" id="A0A8T1TWD1"/>
<evidence type="ECO:0000313" key="1">
    <source>
        <dbReference type="EMBL" id="KAG6949362.1"/>
    </source>
</evidence>
<proteinExistence type="predicted"/>
<comment type="caution">
    <text evidence="1">The sequence shown here is derived from an EMBL/GenBank/DDBJ whole genome shotgun (WGS) entry which is preliminary data.</text>
</comment>
<accession>A0A8T1TWD1</accession>
<dbReference type="OrthoDB" id="141932at2759"/>
<dbReference type="EMBL" id="JAENGZ010001260">
    <property type="protein sequence ID" value="KAG6949362.1"/>
    <property type="molecule type" value="Genomic_DNA"/>
</dbReference>
<reference evidence="1" key="1">
    <citation type="submission" date="2021-01" db="EMBL/GenBank/DDBJ databases">
        <title>Phytophthora aleatoria, a newly-described species from Pinus radiata is distinct from Phytophthora cactorum isolates based on comparative genomics.</title>
        <authorList>
            <person name="Mcdougal R."/>
            <person name="Panda P."/>
            <person name="Williams N."/>
            <person name="Studholme D.J."/>
        </authorList>
    </citation>
    <scope>NUCLEOTIDE SEQUENCE</scope>
    <source>
        <strain evidence="1">NZFS 3830</strain>
    </source>
</reference>
<dbReference type="Proteomes" id="UP000688947">
    <property type="component" value="Unassembled WGS sequence"/>
</dbReference>